<gene>
    <name evidence="24" type="ORF">NDU88_006433</name>
</gene>
<evidence type="ECO:0000256" key="6">
    <source>
        <dbReference type="ARBA" id="ARBA00023098"/>
    </source>
</evidence>
<dbReference type="SUPFAM" id="SSF51445">
    <property type="entry name" value="(Trans)glycosidases"/>
    <property type="match status" value="1"/>
</dbReference>
<reference evidence="24" key="1">
    <citation type="journal article" date="2022" name="bioRxiv">
        <title>Sequencing and chromosome-scale assembly of the giantPleurodeles waltlgenome.</title>
        <authorList>
            <person name="Brown T."/>
            <person name="Elewa A."/>
            <person name="Iarovenko S."/>
            <person name="Subramanian E."/>
            <person name="Araus A.J."/>
            <person name="Petzold A."/>
            <person name="Susuki M."/>
            <person name="Suzuki K.-i.T."/>
            <person name="Hayashi T."/>
            <person name="Toyoda A."/>
            <person name="Oliveira C."/>
            <person name="Osipova E."/>
            <person name="Leigh N.D."/>
            <person name="Simon A."/>
            <person name="Yun M.H."/>
        </authorList>
    </citation>
    <scope>NUCLEOTIDE SEQUENCE</scope>
    <source>
        <strain evidence="24">20211129_DDA</strain>
        <tissue evidence="24">Liver</tissue>
    </source>
</reference>
<comment type="catalytic activity">
    <reaction evidence="18">
        <text>N-acetyl-beta-D-6-sulfogalactosaminyl-(1-&gt;4)-alpha-L-iduronyl-(1-&gt;3)-N-acetyl-D-6-sulfogalactosamine + H2O = alpha-L-iduronyl-(1-&gt;3)-N-acetyl-D-6-sulfogalactosamine + N-acetyl-D-6-sulfogalactosamine</text>
        <dbReference type="Rhea" id="RHEA:64384"/>
        <dbReference type="ChEBI" id="CHEBI:15377"/>
        <dbReference type="ChEBI" id="CHEBI:152567"/>
        <dbReference type="ChEBI" id="CHEBI:152568"/>
        <dbReference type="ChEBI" id="CHEBI:153064"/>
    </reaction>
    <physiologicalReaction direction="left-to-right" evidence="18">
        <dbReference type="Rhea" id="RHEA:64385"/>
    </physiologicalReaction>
</comment>
<feature type="domain" description="Glycoside hydrolase family 20 catalytic" evidence="22">
    <location>
        <begin position="245"/>
        <end position="565"/>
    </location>
</feature>
<feature type="active site" description="Proton donor" evidence="20">
    <location>
        <position position="401"/>
    </location>
</feature>
<comment type="caution">
    <text evidence="24">The sequence shown here is derived from an EMBL/GenBank/DDBJ whole genome shotgun (WGS) entry which is preliminary data.</text>
</comment>
<dbReference type="Pfam" id="PF14845">
    <property type="entry name" value="Glycohydro_20b2"/>
    <property type="match status" value="1"/>
</dbReference>
<dbReference type="AlphaFoldDB" id="A0AAV7U051"/>
<dbReference type="InterPro" id="IPR029018">
    <property type="entry name" value="Hex-like_dom2"/>
</dbReference>
<evidence type="ECO:0000256" key="14">
    <source>
        <dbReference type="ARBA" id="ARBA00043827"/>
    </source>
</evidence>
<keyword evidence="4" id="KW-0732">Signal</keyword>
<sequence>MFCKARVGQRSAQRLNPWLLLQCWNGGLLPGSNMASCQDVTPPLRSLRCAVQCVILFDVSRDYQLRGAVRFIVEEMELVCAPRCLHLWPLLLIVAQLQFTRVEAVWPWPQSLVSSPQILPLLPDRFRFLHGESSAVGPECTVLEQAFKRYYRLLFQGTRAENPVFPVDPVSALVVSVTTPGCEDFPALDSQENYTLSISKDCWLLNAHTVWGALRGLETFSQLVRRAEDGAYYVNKTEVADFPRFPHRGLLLDTSRHYLPVKVILNTLEVMAYNKLNVFHWHIVDDPSFPFQSVTFPELSAKGAYNQETHVYTAADVQMVIEYARMRGIRVVSEFDTPGHTQSWGKGVPGLLTPCYNGPKPTGTYGPVDPTLKATYHFMAKLLKEVSVVFPDYYIHLGGDEVDFSCWKSNPHVQSFMKEHHLGDDYAKLESFYIQRLLKIVGRYGRAPVVWQEVFDNKVQMSNDTVVHVWKGSGDKKYLEELAAVTKAGYRALLSSPWYLNVIYYGQDWRDVYQVEPLQFNGTAKQKELVVGGEACMWGEYVDATNLAPRLWPRAGAVAERLWSNANVRDLQHAYDRLTEFRCRLLRRGVRAEPLYVGVCDPEYNGY</sequence>
<evidence type="ECO:0000256" key="4">
    <source>
        <dbReference type="ARBA" id="ARBA00022729"/>
    </source>
</evidence>
<keyword evidence="8 21" id="KW-1015">Disulfide bond</keyword>
<dbReference type="GO" id="GO:0006689">
    <property type="term" value="P:ganglioside catabolic process"/>
    <property type="evidence" value="ECO:0007669"/>
    <property type="project" value="TreeGrafter"/>
</dbReference>
<comment type="subunit">
    <text evidence="16">There are 3 beta-hexosaminidase isozymes: isozyme A (hexosaminidase A) is a heterodimer composed of one subunit alpha and one subunit beta (chain A and B); isozyme B (hexosaminidase B) is a homodimer of two beta subunits (two chains A and B); isozyme S (hexosaminidase S) is a homodimer of two alpha subunits. The composition of the dimer (isozyme A versus isozyme S) has a significant effect on the substrate specificity of the alpha subunit active site.</text>
</comment>
<dbReference type="PANTHER" id="PTHR22600">
    <property type="entry name" value="BETA-HEXOSAMINIDASE"/>
    <property type="match status" value="1"/>
</dbReference>
<dbReference type="FunFam" id="3.20.20.80:FF:000049">
    <property type="entry name" value="Beta-hexosaminidase A"/>
    <property type="match status" value="1"/>
</dbReference>
<comment type="catalytic activity">
    <reaction evidence="14">
        <text>a ganglioside GM2 + H2O = a ganglioside GM3 + N-acetyl-beta-D-galactosamine</text>
        <dbReference type="Rhea" id="RHEA:47968"/>
        <dbReference type="ChEBI" id="CHEBI:15377"/>
        <dbReference type="ChEBI" id="CHEBI:28497"/>
        <dbReference type="ChEBI" id="CHEBI:79210"/>
        <dbReference type="ChEBI" id="CHEBI:79218"/>
    </reaction>
    <physiologicalReaction direction="left-to-right" evidence="14">
        <dbReference type="Rhea" id="RHEA:47969"/>
    </physiologicalReaction>
</comment>
<keyword evidence="11 19" id="KW-0326">Glycosidase</keyword>
<dbReference type="Gene3D" id="3.30.379.10">
    <property type="entry name" value="Chitobiase/beta-hexosaminidase domain 2-like"/>
    <property type="match status" value="1"/>
</dbReference>
<evidence type="ECO:0000256" key="16">
    <source>
        <dbReference type="ARBA" id="ARBA00046515"/>
    </source>
</evidence>
<dbReference type="InterPro" id="IPR029019">
    <property type="entry name" value="HEX_eukaryotic_N"/>
</dbReference>
<feature type="disulfide bond" evidence="21">
    <location>
        <begin position="583"/>
        <end position="600"/>
    </location>
</feature>
<organism evidence="24 25">
    <name type="scientific">Pleurodeles waltl</name>
    <name type="common">Iberian ribbed newt</name>
    <dbReference type="NCBI Taxonomy" id="8319"/>
    <lineage>
        <taxon>Eukaryota</taxon>
        <taxon>Metazoa</taxon>
        <taxon>Chordata</taxon>
        <taxon>Craniata</taxon>
        <taxon>Vertebrata</taxon>
        <taxon>Euteleostomi</taxon>
        <taxon>Amphibia</taxon>
        <taxon>Batrachia</taxon>
        <taxon>Caudata</taxon>
        <taxon>Salamandroidea</taxon>
        <taxon>Salamandridae</taxon>
        <taxon>Pleurodelinae</taxon>
        <taxon>Pleurodeles</taxon>
    </lineage>
</organism>
<dbReference type="InterPro" id="IPR015883">
    <property type="entry name" value="Glyco_hydro_20_cat"/>
</dbReference>
<dbReference type="Pfam" id="PF00728">
    <property type="entry name" value="Glyco_hydro_20"/>
    <property type="match status" value="1"/>
</dbReference>
<feature type="disulfide bond" evidence="21">
    <location>
        <begin position="355"/>
        <end position="406"/>
    </location>
</feature>
<evidence type="ECO:0000313" key="24">
    <source>
        <dbReference type="EMBL" id="KAJ1181223.1"/>
    </source>
</evidence>
<dbReference type="PANTHER" id="PTHR22600:SF39">
    <property type="entry name" value="BETA-HEXOSAMINIDASE SUBUNIT ALPHA"/>
    <property type="match status" value="1"/>
</dbReference>
<evidence type="ECO:0000256" key="8">
    <source>
        <dbReference type="ARBA" id="ARBA00023157"/>
    </source>
</evidence>
<dbReference type="GO" id="GO:0004563">
    <property type="term" value="F:beta-N-acetylhexosaminidase activity"/>
    <property type="evidence" value="ECO:0007669"/>
    <property type="project" value="UniProtKB-EC"/>
</dbReference>
<proteinExistence type="inferred from homology"/>
<dbReference type="InterPro" id="IPR025705">
    <property type="entry name" value="Beta_hexosaminidase_sua/sub"/>
</dbReference>
<evidence type="ECO:0000256" key="7">
    <source>
        <dbReference type="ARBA" id="ARBA00023145"/>
    </source>
</evidence>
<evidence type="ECO:0000256" key="10">
    <source>
        <dbReference type="ARBA" id="ARBA00023228"/>
    </source>
</evidence>
<evidence type="ECO:0000256" key="20">
    <source>
        <dbReference type="PIRSR" id="PIRSR001093-1"/>
    </source>
</evidence>
<dbReference type="CDD" id="cd06562">
    <property type="entry name" value="GH20_HexA_HexB-like"/>
    <property type="match status" value="1"/>
</dbReference>
<dbReference type="EC" id="3.2.1.52" evidence="19"/>
<evidence type="ECO:0000256" key="13">
    <source>
        <dbReference type="ARBA" id="ARBA00043767"/>
    </source>
</evidence>
<dbReference type="Gene3D" id="3.20.20.80">
    <property type="entry name" value="Glycosidases"/>
    <property type="match status" value="1"/>
</dbReference>
<keyword evidence="6" id="KW-0443">Lipid metabolism</keyword>
<comment type="function">
    <text evidence="15">Hydrolyzes the non-reducing end N-acetyl-D-hexosamine and/or sulfated N-acetyl-D-hexosamine of glycoconjugates, such as the oligosaccharide moieties from proteins and neutral glycolipids, or from certain mucopolysaccharides. The isozyme S is as active as the isozyme A on the anionic bis-sulfated glycans, the chondroitin-6-sulfate trisaccharide (C6S-3), and the dermatan sulfate pentasaccharide, and the sulfated glycosphingolipid SM2. The isozyme B does not hydrolyze each of these substrates, however hydrolyzes efficiently neutral oligosaccharide. Only the isozyme A is responsible for the degradation of GM2 gangliosides in the presence of GM2A.</text>
</comment>
<keyword evidence="9" id="KW-0325">Glycoprotein</keyword>
<evidence type="ECO:0000256" key="17">
    <source>
        <dbReference type="ARBA" id="ARBA00047301"/>
    </source>
</evidence>
<comment type="catalytic activity">
    <reaction evidence="12">
        <text>beta-D-GalNAc-(1-&gt;4)-alpha-L-IdoA-(1-&gt;3)-beta-D-GalNAc-4-sulfate-(1-&gt;4)-alpha-L-IdoA-(1-&gt;3)-D-GalNAc-4-sulfate + H2O = alpha-L-IdoA-(1-&gt;3)-beta-D-GalNAc-4-sulfate-(1-&gt;4)-alpha-L-IdoA-(1-&gt;3)-D-GalNAc-4-sulfate + N-acetyl-D-galactosamine</text>
        <dbReference type="Rhea" id="RHEA:64372"/>
        <dbReference type="ChEBI" id="CHEBI:15377"/>
        <dbReference type="ChEBI" id="CHEBI:28037"/>
        <dbReference type="ChEBI" id="CHEBI:152565"/>
        <dbReference type="ChEBI" id="CHEBI:152566"/>
    </reaction>
    <physiologicalReaction direction="left-to-right" evidence="12">
        <dbReference type="Rhea" id="RHEA:64373"/>
    </physiologicalReaction>
</comment>
<evidence type="ECO:0000256" key="18">
    <source>
        <dbReference type="ARBA" id="ARBA00049464"/>
    </source>
</evidence>
<dbReference type="Proteomes" id="UP001066276">
    <property type="component" value="Chromosome 3_2"/>
</dbReference>
<accession>A0AAV7U051</accession>
<comment type="subcellular location">
    <subcellularLocation>
        <location evidence="2">Lysosome</location>
    </subcellularLocation>
</comment>
<evidence type="ECO:0000256" key="19">
    <source>
        <dbReference type="PIRNR" id="PIRNR001093"/>
    </source>
</evidence>
<name>A0AAV7U051_PLEWA</name>
<evidence type="ECO:0000259" key="22">
    <source>
        <dbReference type="Pfam" id="PF00728"/>
    </source>
</evidence>
<dbReference type="GO" id="GO:0005975">
    <property type="term" value="P:carbohydrate metabolic process"/>
    <property type="evidence" value="ECO:0007669"/>
    <property type="project" value="InterPro"/>
</dbReference>
<dbReference type="EMBL" id="JANPWB010000006">
    <property type="protein sequence ID" value="KAJ1181223.1"/>
    <property type="molecule type" value="Genomic_DNA"/>
</dbReference>
<evidence type="ECO:0000256" key="11">
    <source>
        <dbReference type="ARBA" id="ARBA00023295"/>
    </source>
</evidence>
<dbReference type="GO" id="GO:0016020">
    <property type="term" value="C:membrane"/>
    <property type="evidence" value="ECO:0007669"/>
    <property type="project" value="TreeGrafter"/>
</dbReference>
<evidence type="ECO:0000256" key="1">
    <source>
        <dbReference type="ARBA" id="ARBA00001231"/>
    </source>
</evidence>
<feature type="disulfide bond" evidence="21">
    <location>
        <begin position="140"/>
        <end position="182"/>
    </location>
</feature>
<keyword evidence="25" id="KW-1185">Reference proteome</keyword>
<protein>
    <recommendedName>
        <fullName evidence="19">Beta-hexosaminidase</fullName>
        <ecNumber evidence="19">3.2.1.52</ecNumber>
    </recommendedName>
</protein>
<evidence type="ECO:0000256" key="2">
    <source>
        <dbReference type="ARBA" id="ARBA00004371"/>
    </source>
</evidence>
<dbReference type="GO" id="GO:0030203">
    <property type="term" value="P:glycosaminoglycan metabolic process"/>
    <property type="evidence" value="ECO:0007669"/>
    <property type="project" value="TreeGrafter"/>
</dbReference>
<dbReference type="SUPFAM" id="SSF55545">
    <property type="entry name" value="beta-N-acetylhexosaminidase-like domain"/>
    <property type="match status" value="1"/>
</dbReference>
<comment type="catalytic activity">
    <reaction evidence="17">
        <text>N-acetyl-beta-D-galactosaminyl-(1-&gt;4)-beta-D-3-sulfogalactosyl-(1-&gt;4)-beta-D-glucosyl-(1&lt;-&gt;1')-ceramide + H2O = a beta-D-3-sulfogalactosyl-(1-&gt;4)-beta-D-glucosyl-(1&lt;-&gt;1')-ceramide + N-acetyl-beta-D-galactosamine</text>
        <dbReference type="Rhea" id="RHEA:48276"/>
        <dbReference type="ChEBI" id="CHEBI:15377"/>
        <dbReference type="ChEBI" id="CHEBI:28497"/>
        <dbReference type="ChEBI" id="CHEBI:90163"/>
        <dbReference type="ChEBI" id="CHEBI:90164"/>
    </reaction>
    <physiologicalReaction direction="left-to-right" evidence="17">
        <dbReference type="Rhea" id="RHEA:48277"/>
    </physiologicalReaction>
</comment>
<feature type="domain" description="Beta-hexosaminidase eukaryotic type N-terminal" evidence="23">
    <location>
        <begin position="105"/>
        <end position="223"/>
    </location>
</feature>
<keyword evidence="10" id="KW-0458">Lysosome</keyword>
<evidence type="ECO:0000256" key="15">
    <source>
        <dbReference type="ARBA" id="ARBA00045782"/>
    </source>
</evidence>
<evidence type="ECO:0000313" key="25">
    <source>
        <dbReference type="Proteomes" id="UP001066276"/>
    </source>
</evidence>
<evidence type="ECO:0000256" key="9">
    <source>
        <dbReference type="ARBA" id="ARBA00023180"/>
    </source>
</evidence>
<dbReference type="PIRSF" id="PIRSF001093">
    <property type="entry name" value="B-hxosamndse_ab_euk"/>
    <property type="match status" value="1"/>
</dbReference>
<comment type="catalytic activity">
    <reaction evidence="13">
        <text>a ganglioside GM2 (d18:1(4E)) + H2O = a ganglioside GM3 (d18:1(4E)) + N-acetyl-beta-D-galactosamine</text>
        <dbReference type="Rhea" id="RHEA:47940"/>
        <dbReference type="ChEBI" id="CHEBI:15377"/>
        <dbReference type="ChEBI" id="CHEBI:28497"/>
        <dbReference type="ChEBI" id="CHEBI:60065"/>
        <dbReference type="ChEBI" id="CHEBI:71502"/>
    </reaction>
    <physiologicalReaction direction="left-to-right" evidence="13">
        <dbReference type="Rhea" id="RHEA:47941"/>
    </physiologicalReaction>
</comment>
<dbReference type="GO" id="GO:0005764">
    <property type="term" value="C:lysosome"/>
    <property type="evidence" value="ECO:0007669"/>
    <property type="project" value="UniProtKB-SubCell"/>
</dbReference>
<comment type="catalytic activity">
    <reaction evidence="1 19">
        <text>Hydrolysis of terminal non-reducing N-acetyl-D-hexosamine residues in N-acetyl-beta-D-hexosaminides.</text>
        <dbReference type="EC" id="3.2.1.52"/>
    </reaction>
</comment>
<evidence type="ECO:0000256" key="21">
    <source>
        <dbReference type="PIRSR" id="PIRSR001093-2"/>
    </source>
</evidence>
<dbReference type="PRINTS" id="PR00738">
    <property type="entry name" value="GLHYDRLASE20"/>
</dbReference>
<evidence type="ECO:0000259" key="23">
    <source>
        <dbReference type="Pfam" id="PF14845"/>
    </source>
</evidence>
<evidence type="ECO:0000256" key="5">
    <source>
        <dbReference type="ARBA" id="ARBA00022801"/>
    </source>
</evidence>
<evidence type="ECO:0000256" key="3">
    <source>
        <dbReference type="ARBA" id="ARBA00006285"/>
    </source>
</evidence>
<keyword evidence="5 19" id="KW-0378">Hydrolase</keyword>
<keyword evidence="7" id="KW-0865">Zymogen</keyword>
<dbReference type="InterPro" id="IPR017853">
    <property type="entry name" value="GH"/>
</dbReference>
<evidence type="ECO:0000256" key="12">
    <source>
        <dbReference type="ARBA" id="ARBA00023505"/>
    </source>
</evidence>
<comment type="similarity">
    <text evidence="3 19">Belongs to the glycosyl hydrolase 20 family.</text>
</comment>